<keyword evidence="2" id="KW-1133">Transmembrane helix</keyword>
<evidence type="ECO:0000313" key="4">
    <source>
        <dbReference type="Proteomes" id="UP000509303"/>
    </source>
</evidence>
<feature type="transmembrane region" description="Helical" evidence="2">
    <location>
        <begin position="20"/>
        <end position="38"/>
    </location>
</feature>
<sequence length="203" mass="22190">MGDHGAVAGKRGENRTVQNLVLSLGVTMVAAAGIYVFIPHDDSKDPIKTVNTRVEVDQVRRTAPYAVAAPEGLPREWRATSVSYRGRSDLGAVWHLGYLTPDKEYVGVEQSDTDRVRQYVADVTHKAKQRGGAVEVDGKKWNRYAGEKYNALVREEPGVTTVVTGTAPEQDLLRMVDALEMKKGQRPSFAPQGTESPSAKPAE</sequence>
<proteinExistence type="predicted"/>
<feature type="region of interest" description="Disordered" evidence="1">
    <location>
        <begin position="183"/>
        <end position="203"/>
    </location>
</feature>
<keyword evidence="4" id="KW-1185">Reference proteome</keyword>
<dbReference type="InterPro" id="IPR025339">
    <property type="entry name" value="DUF4245"/>
</dbReference>
<gene>
    <name evidence="3" type="ORF">HUT08_24115</name>
</gene>
<reference evidence="3 4" key="1">
    <citation type="submission" date="2020-06" db="EMBL/GenBank/DDBJ databases">
        <title>Genome mining for natural products.</title>
        <authorList>
            <person name="Zhang B."/>
            <person name="Shi J."/>
            <person name="Ge H."/>
        </authorList>
    </citation>
    <scope>NUCLEOTIDE SEQUENCE [LARGE SCALE GENOMIC DNA]</scope>
    <source>
        <strain evidence="3 4">NA00687</strain>
    </source>
</reference>
<dbReference type="Proteomes" id="UP000509303">
    <property type="component" value="Chromosome"/>
</dbReference>
<protein>
    <submittedName>
        <fullName evidence="3">DUF4245 domain-containing protein</fullName>
    </submittedName>
</protein>
<dbReference type="AlphaFoldDB" id="A0A7H8NK13"/>
<name>A0A7H8NK13_9ACTN</name>
<evidence type="ECO:0000256" key="2">
    <source>
        <dbReference type="SAM" id="Phobius"/>
    </source>
</evidence>
<accession>A0A7H8NK13</accession>
<dbReference type="Pfam" id="PF14030">
    <property type="entry name" value="DUF4245"/>
    <property type="match status" value="1"/>
</dbReference>
<organism evidence="3 4">
    <name type="scientific">Streptomyces buecherae</name>
    <dbReference type="NCBI Taxonomy" id="2763006"/>
    <lineage>
        <taxon>Bacteria</taxon>
        <taxon>Bacillati</taxon>
        <taxon>Actinomycetota</taxon>
        <taxon>Actinomycetes</taxon>
        <taxon>Kitasatosporales</taxon>
        <taxon>Streptomycetaceae</taxon>
        <taxon>Streptomyces</taxon>
    </lineage>
</organism>
<dbReference type="EMBL" id="CP054929">
    <property type="protein sequence ID" value="QKW54735.1"/>
    <property type="molecule type" value="Genomic_DNA"/>
</dbReference>
<evidence type="ECO:0000313" key="3">
    <source>
        <dbReference type="EMBL" id="QKW54735.1"/>
    </source>
</evidence>
<keyword evidence="2" id="KW-0812">Transmembrane</keyword>
<keyword evidence="2" id="KW-0472">Membrane</keyword>
<evidence type="ECO:0000256" key="1">
    <source>
        <dbReference type="SAM" id="MobiDB-lite"/>
    </source>
</evidence>